<dbReference type="Proteomes" id="UP000625033">
    <property type="component" value="Unassembled WGS sequence"/>
</dbReference>
<gene>
    <name evidence="5" type="ORF">IW252_001571</name>
</gene>
<comment type="similarity">
    <text evidence="1">Belongs to the HMG-CoA lyase family.</text>
</comment>
<keyword evidence="2" id="KW-0479">Metal-binding</keyword>
<sequence length="289" mass="30000">MNIHVTDVFLRDGLQDEDVIVSVADRVHTGELLAAAGVGRFEVGSLVNPQRVPQMRGTEEVLARLQQTTASELTVLALNARGVRRAAEAGATDVQIVASASQAHSAANAGRSTEVAMEELAAEVARHPELRFHAGISTAFTCPIEGPIEPERVIGLVRGFLTMGVHSIGLADTVGTTNPAQIGASLEAVQAAEPDVTYSLHLHNAHGQALRSVDVAIAAGVTRFDAALAGFGGCPFAPGAAGNLATEALVRHLHASGHQTGINEELLAEAADQARAIVRMSPPHATHAS</sequence>
<dbReference type="InterPro" id="IPR043594">
    <property type="entry name" value="HMGL"/>
</dbReference>
<dbReference type="EC" id="4.1.3.4" evidence="5"/>
<organism evidence="5 6">
    <name type="scientific">Zhihengliuella flava</name>
    <dbReference type="NCBI Taxonomy" id="1285193"/>
    <lineage>
        <taxon>Bacteria</taxon>
        <taxon>Bacillati</taxon>
        <taxon>Actinomycetota</taxon>
        <taxon>Actinomycetes</taxon>
        <taxon>Micrococcales</taxon>
        <taxon>Micrococcaceae</taxon>
        <taxon>Zhihengliuella</taxon>
    </lineage>
</organism>
<reference evidence="5" key="1">
    <citation type="submission" date="2020-11" db="EMBL/GenBank/DDBJ databases">
        <title>Sequencing the genomes of 1000 actinobacteria strains.</title>
        <authorList>
            <person name="Klenk H.-P."/>
        </authorList>
    </citation>
    <scope>NUCLEOTIDE SEQUENCE</scope>
    <source>
        <strain evidence="5">DSM 26152</strain>
    </source>
</reference>
<evidence type="ECO:0000313" key="5">
    <source>
        <dbReference type="EMBL" id="MBG6084804.1"/>
    </source>
</evidence>
<accession>A0A931D9G4</accession>
<dbReference type="Pfam" id="PF00682">
    <property type="entry name" value="HMGL-like"/>
    <property type="match status" value="1"/>
</dbReference>
<keyword evidence="3 5" id="KW-0456">Lyase</keyword>
<protein>
    <submittedName>
        <fullName evidence="5">Hydroxymethylglutaryl-CoA lyase</fullName>
        <ecNumber evidence="5">4.1.3.4</ecNumber>
    </submittedName>
</protein>
<dbReference type="AlphaFoldDB" id="A0A931D9G4"/>
<dbReference type="PANTHER" id="PTHR42738">
    <property type="entry name" value="HYDROXYMETHYLGLUTARYL-COA LYASE"/>
    <property type="match status" value="1"/>
</dbReference>
<name>A0A931D9G4_9MICC</name>
<dbReference type="SUPFAM" id="SSF51569">
    <property type="entry name" value="Aldolase"/>
    <property type="match status" value="1"/>
</dbReference>
<dbReference type="NCBIfam" id="NF004283">
    <property type="entry name" value="PRK05692.1"/>
    <property type="match status" value="1"/>
</dbReference>
<feature type="domain" description="Pyruvate carboxyltransferase" evidence="4">
    <location>
        <begin position="3"/>
        <end position="268"/>
    </location>
</feature>
<comment type="caution">
    <text evidence="5">The sequence shown here is derived from an EMBL/GenBank/DDBJ whole genome shotgun (WGS) entry which is preliminary data.</text>
</comment>
<evidence type="ECO:0000256" key="1">
    <source>
        <dbReference type="ARBA" id="ARBA00009405"/>
    </source>
</evidence>
<dbReference type="GO" id="GO:0046951">
    <property type="term" value="P:ketone body biosynthetic process"/>
    <property type="evidence" value="ECO:0007669"/>
    <property type="project" value="TreeGrafter"/>
</dbReference>
<dbReference type="InterPro" id="IPR000891">
    <property type="entry name" value="PYR_CT"/>
</dbReference>
<dbReference type="PROSITE" id="PS50991">
    <property type="entry name" value="PYR_CT"/>
    <property type="match status" value="1"/>
</dbReference>
<dbReference type="GO" id="GO:0004419">
    <property type="term" value="F:hydroxymethylglutaryl-CoA lyase activity"/>
    <property type="evidence" value="ECO:0007669"/>
    <property type="project" value="UniProtKB-EC"/>
</dbReference>
<evidence type="ECO:0000256" key="2">
    <source>
        <dbReference type="ARBA" id="ARBA00022723"/>
    </source>
</evidence>
<dbReference type="EMBL" id="JADOTZ010000001">
    <property type="protein sequence ID" value="MBG6084804.1"/>
    <property type="molecule type" value="Genomic_DNA"/>
</dbReference>
<evidence type="ECO:0000256" key="3">
    <source>
        <dbReference type="ARBA" id="ARBA00023239"/>
    </source>
</evidence>
<keyword evidence="6" id="KW-1185">Reference proteome</keyword>
<evidence type="ECO:0000313" key="6">
    <source>
        <dbReference type="Proteomes" id="UP000625033"/>
    </source>
</evidence>
<dbReference type="GO" id="GO:0006552">
    <property type="term" value="P:L-leucine catabolic process"/>
    <property type="evidence" value="ECO:0007669"/>
    <property type="project" value="TreeGrafter"/>
</dbReference>
<evidence type="ECO:0000259" key="4">
    <source>
        <dbReference type="PROSITE" id="PS50991"/>
    </source>
</evidence>
<dbReference type="Gene3D" id="3.20.20.70">
    <property type="entry name" value="Aldolase class I"/>
    <property type="match status" value="1"/>
</dbReference>
<dbReference type="InterPro" id="IPR013785">
    <property type="entry name" value="Aldolase_TIM"/>
</dbReference>
<dbReference type="GO" id="GO:0046872">
    <property type="term" value="F:metal ion binding"/>
    <property type="evidence" value="ECO:0007669"/>
    <property type="project" value="UniProtKB-KW"/>
</dbReference>
<dbReference type="PANTHER" id="PTHR42738:SF7">
    <property type="entry name" value="HYDROXYMETHYLGLUTARYL-COA LYASE"/>
    <property type="match status" value="1"/>
</dbReference>
<proteinExistence type="inferred from homology"/>